<evidence type="ECO:0000313" key="3">
    <source>
        <dbReference type="Proteomes" id="UP000092377"/>
    </source>
</evidence>
<proteinExistence type="predicted"/>
<dbReference type="RefSeq" id="WP_067405969.1">
    <property type="nucleotide sequence ID" value="NZ_LZEY01000059.1"/>
</dbReference>
<dbReference type="Pfam" id="PF11726">
    <property type="entry name" value="YagK_YfjJ_C"/>
    <property type="match status" value="1"/>
</dbReference>
<organism evidence="2 3">
    <name type="scientific">Morganella psychrotolerans</name>
    <dbReference type="NCBI Taxonomy" id="368603"/>
    <lineage>
        <taxon>Bacteria</taxon>
        <taxon>Pseudomonadati</taxon>
        <taxon>Pseudomonadota</taxon>
        <taxon>Gammaproteobacteria</taxon>
        <taxon>Enterobacterales</taxon>
        <taxon>Morganellaceae</taxon>
        <taxon>Morganella</taxon>
    </lineage>
</organism>
<feature type="domain" description="YagK/YfjJ C-terminal" evidence="1">
    <location>
        <begin position="21"/>
        <end position="195"/>
    </location>
</feature>
<sequence>MYTVNQDYLKRMNQVLSRVLSEKKRVSAFRIDLRFPSGNSDYHNDAKVITRFIESLKEKIKWDVKKKSNLWRRILTEKLDYIWVREVGSESHHAHYHVILFLNKDIYYSLGDYNKNDGNLAALIIQAWNSALNIKSEKESGLVHFAGSYHLVQYQDLTLNTTLQFELYKLRQAFNYLAKDYTKAYHSGFRSIGCSQ</sequence>
<dbReference type="OrthoDB" id="5701642at2"/>
<gene>
    <name evidence="2" type="ORF">AYY18_11230</name>
</gene>
<protein>
    <recommendedName>
        <fullName evidence="1">YagK/YfjJ C-terminal domain-containing protein</fullName>
    </recommendedName>
</protein>
<dbReference type="Proteomes" id="UP000092377">
    <property type="component" value="Unassembled WGS sequence"/>
</dbReference>
<dbReference type="AlphaFoldDB" id="A0A1B8H2B4"/>
<evidence type="ECO:0000259" key="1">
    <source>
        <dbReference type="Pfam" id="PF11726"/>
    </source>
</evidence>
<keyword evidence="3" id="KW-1185">Reference proteome</keyword>
<accession>A0A1B8H2B4</accession>
<dbReference type="EMBL" id="LZEY01000059">
    <property type="protein sequence ID" value="OBU03218.1"/>
    <property type="molecule type" value="Genomic_DNA"/>
</dbReference>
<name>A0A1B8H2B4_9GAMM</name>
<comment type="caution">
    <text evidence="2">The sequence shown here is derived from an EMBL/GenBank/DDBJ whole genome shotgun (WGS) entry which is preliminary data.</text>
</comment>
<reference evidence="3" key="1">
    <citation type="submission" date="2016-06" db="EMBL/GenBank/DDBJ databases">
        <authorList>
            <person name="Butler K."/>
        </authorList>
    </citation>
    <scope>NUCLEOTIDE SEQUENCE [LARGE SCALE GENOMIC DNA]</scope>
    <source>
        <strain evidence="3">GCSL-Mp20</strain>
    </source>
</reference>
<dbReference type="InterPro" id="IPR057271">
    <property type="entry name" value="YagK_YfjJ_C"/>
</dbReference>
<evidence type="ECO:0000313" key="2">
    <source>
        <dbReference type="EMBL" id="OBU03218.1"/>
    </source>
</evidence>